<dbReference type="EMBL" id="JARKIE010000522">
    <property type="protein sequence ID" value="KAJ7630137.1"/>
    <property type="molecule type" value="Genomic_DNA"/>
</dbReference>
<proteinExistence type="predicted"/>
<feature type="region of interest" description="Disordered" evidence="1">
    <location>
        <begin position="1"/>
        <end position="161"/>
    </location>
</feature>
<gene>
    <name evidence="2" type="ORF">B0H17DRAFT_1150339</name>
</gene>
<accession>A0AAD7BTC2</accession>
<keyword evidence="3" id="KW-1185">Reference proteome</keyword>
<feature type="compositionally biased region" description="Basic residues" evidence="1">
    <location>
        <begin position="61"/>
        <end position="71"/>
    </location>
</feature>
<feature type="compositionally biased region" description="Basic and acidic residues" evidence="1">
    <location>
        <begin position="33"/>
        <end position="43"/>
    </location>
</feature>
<feature type="compositionally biased region" description="Low complexity" evidence="1">
    <location>
        <begin position="50"/>
        <end position="60"/>
    </location>
</feature>
<protein>
    <submittedName>
        <fullName evidence="2">Uncharacterized protein</fullName>
    </submittedName>
</protein>
<comment type="caution">
    <text evidence="2">The sequence shown here is derived from an EMBL/GenBank/DDBJ whole genome shotgun (WGS) entry which is preliminary data.</text>
</comment>
<evidence type="ECO:0000313" key="3">
    <source>
        <dbReference type="Proteomes" id="UP001221757"/>
    </source>
</evidence>
<name>A0AAD7BTC2_MYCRO</name>
<sequence>MSLPARRARSGGGGDEVRRDGEEEVEADDGEDVDAREKGDGRALDPALVGGASRARAGGRAPRRRGGRLRRGGGEDGDEGREGRSAAEQSRSRRKCEGFSGDVEQNGGEKRVREARRTLSTPKKPTNETKAVLGDTRSAHSTVRPSSFHASNSFSASKARRVRHEAASWTVRTNA</sequence>
<organism evidence="2 3">
    <name type="scientific">Mycena rosella</name>
    <name type="common">Pink bonnet</name>
    <name type="synonym">Agaricus rosellus</name>
    <dbReference type="NCBI Taxonomy" id="1033263"/>
    <lineage>
        <taxon>Eukaryota</taxon>
        <taxon>Fungi</taxon>
        <taxon>Dikarya</taxon>
        <taxon>Basidiomycota</taxon>
        <taxon>Agaricomycotina</taxon>
        <taxon>Agaricomycetes</taxon>
        <taxon>Agaricomycetidae</taxon>
        <taxon>Agaricales</taxon>
        <taxon>Marasmiineae</taxon>
        <taxon>Mycenaceae</taxon>
        <taxon>Mycena</taxon>
    </lineage>
</organism>
<dbReference type="AlphaFoldDB" id="A0AAD7BTC2"/>
<feature type="compositionally biased region" description="Acidic residues" evidence="1">
    <location>
        <begin position="22"/>
        <end position="32"/>
    </location>
</feature>
<reference evidence="2" key="1">
    <citation type="submission" date="2023-03" db="EMBL/GenBank/DDBJ databases">
        <title>Massive genome expansion in bonnet fungi (Mycena s.s.) driven by repeated elements and novel gene families across ecological guilds.</title>
        <authorList>
            <consortium name="Lawrence Berkeley National Laboratory"/>
            <person name="Harder C.B."/>
            <person name="Miyauchi S."/>
            <person name="Viragh M."/>
            <person name="Kuo A."/>
            <person name="Thoen E."/>
            <person name="Andreopoulos B."/>
            <person name="Lu D."/>
            <person name="Skrede I."/>
            <person name="Drula E."/>
            <person name="Henrissat B."/>
            <person name="Morin E."/>
            <person name="Kohler A."/>
            <person name="Barry K."/>
            <person name="LaButti K."/>
            <person name="Morin E."/>
            <person name="Salamov A."/>
            <person name="Lipzen A."/>
            <person name="Mereny Z."/>
            <person name="Hegedus B."/>
            <person name="Baldrian P."/>
            <person name="Stursova M."/>
            <person name="Weitz H."/>
            <person name="Taylor A."/>
            <person name="Grigoriev I.V."/>
            <person name="Nagy L.G."/>
            <person name="Martin F."/>
            <person name="Kauserud H."/>
        </authorList>
    </citation>
    <scope>NUCLEOTIDE SEQUENCE</scope>
    <source>
        <strain evidence="2">CBHHK067</strain>
    </source>
</reference>
<feature type="compositionally biased region" description="Basic and acidic residues" evidence="1">
    <location>
        <begin position="107"/>
        <end position="117"/>
    </location>
</feature>
<feature type="compositionally biased region" description="Low complexity" evidence="1">
    <location>
        <begin position="146"/>
        <end position="157"/>
    </location>
</feature>
<evidence type="ECO:0000256" key="1">
    <source>
        <dbReference type="SAM" id="MobiDB-lite"/>
    </source>
</evidence>
<dbReference type="Proteomes" id="UP001221757">
    <property type="component" value="Unassembled WGS sequence"/>
</dbReference>
<evidence type="ECO:0000313" key="2">
    <source>
        <dbReference type="EMBL" id="KAJ7630137.1"/>
    </source>
</evidence>